<keyword evidence="4" id="KW-1185">Reference proteome</keyword>
<name>A0ABR3JMS5_9AGAR</name>
<feature type="region of interest" description="Disordered" evidence="1">
    <location>
        <begin position="173"/>
        <end position="206"/>
    </location>
</feature>
<feature type="compositionally biased region" description="Low complexity" evidence="1">
    <location>
        <begin position="189"/>
        <end position="206"/>
    </location>
</feature>
<evidence type="ECO:0000313" key="4">
    <source>
        <dbReference type="Proteomes" id="UP001556367"/>
    </source>
</evidence>
<gene>
    <name evidence="3" type="ORF">HGRIS_003128</name>
</gene>
<dbReference type="PANTHER" id="PTHR13302:SF8">
    <property type="entry name" value="CONSERVED OLIGOMERIC GOLGI COMPLEX SUBUNIT 3"/>
    <property type="match status" value="1"/>
</dbReference>
<evidence type="ECO:0000256" key="1">
    <source>
        <dbReference type="SAM" id="MobiDB-lite"/>
    </source>
</evidence>
<comment type="caution">
    <text evidence="3">The sequence shown here is derived from an EMBL/GenBank/DDBJ whole genome shotgun (WGS) entry which is preliminary data.</text>
</comment>
<proteinExistence type="predicted"/>
<dbReference type="InterPro" id="IPR048685">
    <property type="entry name" value="COG3_C"/>
</dbReference>
<dbReference type="Pfam" id="PF20671">
    <property type="entry name" value="COG3_C"/>
    <property type="match status" value="1"/>
</dbReference>
<dbReference type="EMBL" id="JASNQZ010000006">
    <property type="protein sequence ID" value="KAL0957027.1"/>
    <property type="molecule type" value="Genomic_DNA"/>
</dbReference>
<evidence type="ECO:0000259" key="2">
    <source>
        <dbReference type="Pfam" id="PF20671"/>
    </source>
</evidence>
<protein>
    <recommendedName>
        <fullName evidence="2">Conserved oligomeric Golgi complex subunit 3 C-terminal domain-containing protein</fullName>
    </recommendedName>
</protein>
<feature type="compositionally biased region" description="Polar residues" evidence="1">
    <location>
        <begin position="178"/>
        <end position="188"/>
    </location>
</feature>
<feature type="domain" description="Conserved oligomeric Golgi complex subunit 3 C-terminal" evidence="2">
    <location>
        <begin position="5"/>
        <end position="84"/>
    </location>
</feature>
<evidence type="ECO:0000313" key="3">
    <source>
        <dbReference type="EMBL" id="KAL0957027.1"/>
    </source>
</evidence>
<reference evidence="4" key="1">
    <citation type="submission" date="2024-06" db="EMBL/GenBank/DDBJ databases">
        <title>Multi-omics analyses provide insights into the biosynthesis of the anticancer antibiotic pleurotin in Hohenbuehelia grisea.</title>
        <authorList>
            <person name="Weaver J.A."/>
            <person name="Alberti F."/>
        </authorList>
    </citation>
    <scope>NUCLEOTIDE SEQUENCE [LARGE SCALE GENOMIC DNA]</scope>
    <source>
        <strain evidence="4">T-177</strain>
    </source>
</reference>
<dbReference type="InterPro" id="IPR007265">
    <property type="entry name" value="COG_su3"/>
</dbReference>
<accession>A0ABR3JMS5</accession>
<dbReference type="Proteomes" id="UP001556367">
    <property type="component" value="Unassembled WGS sequence"/>
</dbReference>
<sequence>MAKKETWYPTLEKTVWVLSQLHDFVKPAIFEDIAQEAVSLCRHSLVAAAELIRVQGAPMSSLDGSLFLVRHLLILKEVTNNLDLAHRDLEDLGGRSDTFTLMFSKTTSLLPNALFASLGMPKTDESISETKHSVDHDLREACEAVIAQCTDPICDPLRQWVVQLQDFAASTRKPQVAPSASRSPSQQDSASPPLTSAGLSSSAPPSLAAQPWAQKAALEALSSDFRAACAGELRTRILRLRLYLEDERTAGVLAGHVRARILEAHGTWRDAVWGVLSGEPRNAVTTSAEAREIVEEACREGETTLELENGK</sequence>
<dbReference type="PANTHER" id="PTHR13302">
    <property type="entry name" value="CONSERVED OLIGOMERIC GOLGI COMPLEX COMPONENT 3"/>
    <property type="match status" value="1"/>
</dbReference>
<organism evidence="3 4">
    <name type="scientific">Hohenbuehelia grisea</name>
    <dbReference type="NCBI Taxonomy" id="104357"/>
    <lineage>
        <taxon>Eukaryota</taxon>
        <taxon>Fungi</taxon>
        <taxon>Dikarya</taxon>
        <taxon>Basidiomycota</taxon>
        <taxon>Agaricomycotina</taxon>
        <taxon>Agaricomycetes</taxon>
        <taxon>Agaricomycetidae</taxon>
        <taxon>Agaricales</taxon>
        <taxon>Pleurotineae</taxon>
        <taxon>Pleurotaceae</taxon>
        <taxon>Hohenbuehelia</taxon>
    </lineage>
</organism>